<keyword evidence="2" id="KW-1185">Reference proteome</keyword>
<proteinExistence type="predicted"/>
<organism evidence="1 2">
    <name type="scientific">Salipiger thiooxidans</name>
    <dbReference type="NCBI Taxonomy" id="282683"/>
    <lineage>
        <taxon>Bacteria</taxon>
        <taxon>Pseudomonadati</taxon>
        <taxon>Pseudomonadota</taxon>
        <taxon>Alphaproteobacteria</taxon>
        <taxon>Rhodobacterales</taxon>
        <taxon>Roseobacteraceae</taxon>
        <taxon>Salipiger</taxon>
    </lineage>
</organism>
<protein>
    <submittedName>
        <fullName evidence="1">Uncharacterized protein</fullName>
    </submittedName>
</protein>
<name>A0A1G7M6C7_9RHOB</name>
<dbReference type="Proteomes" id="UP000198994">
    <property type="component" value="Unassembled WGS sequence"/>
</dbReference>
<dbReference type="EMBL" id="FNAV01000030">
    <property type="protein sequence ID" value="SDF57261.1"/>
    <property type="molecule type" value="Genomic_DNA"/>
</dbReference>
<sequence>MKHCIIASHRTLARARRRGLLGAGFVLGLAWAALPAGADNCIYPCEAGAFAEEAPCALCEAYGRESDRRLLDPAEQRAIANCVSLTYFGVEANPDDIRSMGDELSEAQWSYEDPQAGISPQYRHKVDLMFRKMYGADAASTYAALGPPFKLHRICRVLFVDYADACRSVLGADALECN</sequence>
<reference evidence="2" key="1">
    <citation type="submission" date="2016-10" db="EMBL/GenBank/DDBJ databases">
        <authorList>
            <person name="Varghese N."/>
            <person name="Submissions S."/>
        </authorList>
    </citation>
    <scope>NUCLEOTIDE SEQUENCE [LARGE SCALE GENOMIC DNA]</scope>
    <source>
        <strain evidence="2">DSM 10146</strain>
    </source>
</reference>
<dbReference type="AlphaFoldDB" id="A0A1G7M6C7"/>
<gene>
    <name evidence="1" type="ORF">SAMN04488105_13013</name>
</gene>
<dbReference type="STRING" id="282683.SAMN04488105_13013"/>
<dbReference type="RefSeq" id="WP_089964029.1">
    <property type="nucleotide sequence ID" value="NZ_FNAV01000030.1"/>
</dbReference>
<evidence type="ECO:0000313" key="1">
    <source>
        <dbReference type="EMBL" id="SDF57261.1"/>
    </source>
</evidence>
<evidence type="ECO:0000313" key="2">
    <source>
        <dbReference type="Proteomes" id="UP000198994"/>
    </source>
</evidence>
<accession>A0A1G7M6C7</accession>